<dbReference type="Proteomes" id="UP001500841">
    <property type="component" value="Unassembled WGS sequence"/>
</dbReference>
<dbReference type="EMBL" id="BAABCV010000008">
    <property type="protein sequence ID" value="GAA4099236.1"/>
    <property type="molecule type" value="Genomic_DNA"/>
</dbReference>
<reference evidence="3" key="1">
    <citation type="journal article" date="2019" name="Int. J. Syst. Evol. Microbiol.">
        <title>The Global Catalogue of Microorganisms (GCM) 10K type strain sequencing project: providing services to taxonomists for standard genome sequencing and annotation.</title>
        <authorList>
            <consortium name="The Broad Institute Genomics Platform"/>
            <consortium name="The Broad Institute Genome Sequencing Center for Infectious Disease"/>
            <person name="Wu L."/>
            <person name="Ma J."/>
        </authorList>
    </citation>
    <scope>NUCLEOTIDE SEQUENCE [LARGE SCALE GENOMIC DNA]</scope>
    <source>
        <strain evidence="3">JCM 17085</strain>
    </source>
</reference>
<sequence length="99" mass="10671">MEQDQQKTPQQAQSNILPVDEIIAGAYSQNQLDKIEKNVKVGEQRADETPQGTSSGDGINTNAADRAEQQTSDNNAGEELGGITNLSLDKLKKEGDNDN</sequence>
<evidence type="ECO:0000313" key="3">
    <source>
        <dbReference type="Proteomes" id="UP001500841"/>
    </source>
</evidence>
<feature type="compositionally biased region" description="Polar residues" evidence="1">
    <location>
        <begin position="50"/>
        <end position="75"/>
    </location>
</feature>
<feature type="region of interest" description="Disordered" evidence="1">
    <location>
        <begin position="38"/>
        <end position="99"/>
    </location>
</feature>
<comment type="caution">
    <text evidence="2">The sequence shown here is derived from an EMBL/GenBank/DDBJ whole genome shotgun (WGS) entry which is preliminary data.</text>
</comment>
<gene>
    <name evidence="2" type="ORF">GCM10022392_24200</name>
</gene>
<keyword evidence="3" id="KW-1185">Reference proteome</keyword>
<proteinExistence type="predicted"/>
<accession>A0ABP7WXH0</accession>
<name>A0ABP7WXH0_9SPHI</name>
<dbReference type="RefSeq" id="WP_345104715.1">
    <property type="nucleotide sequence ID" value="NZ_BAABCV010000008.1"/>
</dbReference>
<organism evidence="2 3">
    <name type="scientific">Mucilaginibacter panaciglaebae</name>
    <dbReference type="NCBI Taxonomy" id="502331"/>
    <lineage>
        <taxon>Bacteria</taxon>
        <taxon>Pseudomonadati</taxon>
        <taxon>Bacteroidota</taxon>
        <taxon>Sphingobacteriia</taxon>
        <taxon>Sphingobacteriales</taxon>
        <taxon>Sphingobacteriaceae</taxon>
        <taxon>Mucilaginibacter</taxon>
    </lineage>
</organism>
<evidence type="ECO:0000313" key="2">
    <source>
        <dbReference type="EMBL" id="GAA4099236.1"/>
    </source>
</evidence>
<feature type="compositionally biased region" description="Basic and acidic residues" evidence="1">
    <location>
        <begin position="89"/>
        <end position="99"/>
    </location>
</feature>
<evidence type="ECO:0000256" key="1">
    <source>
        <dbReference type="SAM" id="MobiDB-lite"/>
    </source>
</evidence>
<feature type="compositionally biased region" description="Basic and acidic residues" evidence="1">
    <location>
        <begin position="38"/>
        <end position="48"/>
    </location>
</feature>
<protein>
    <submittedName>
        <fullName evidence="2">Uncharacterized protein</fullName>
    </submittedName>
</protein>